<feature type="transmembrane region" description="Helical" evidence="2">
    <location>
        <begin position="29"/>
        <end position="48"/>
    </location>
</feature>
<keyword evidence="4" id="KW-1185">Reference proteome</keyword>
<evidence type="ECO:0000256" key="2">
    <source>
        <dbReference type="SAM" id="Phobius"/>
    </source>
</evidence>
<evidence type="ECO:0000313" key="4">
    <source>
        <dbReference type="Proteomes" id="UP000293342"/>
    </source>
</evidence>
<comment type="caution">
    <text evidence="3">The sequence shown here is derived from an EMBL/GenBank/DDBJ whole genome shotgun (WGS) entry which is preliminary data.</text>
</comment>
<dbReference type="EMBL" id="SJKD01000003">
    <property type="protein sequence ID" value="TCC49977.1"/>
    <property type="molecule type" value="Genomic_DNA"/>
</dbReference>
<keyword evidence="2" id="KW-0472">Membrane</keyword>
<keyword evidence="2" id="KW-0812">Transmembrane</keyword>
<reference evidence="3 4" key="1">
    <citation type="submission" date="2019-02" db="EMBL/GenBank/DDBJ databases">
        <title>Kribbella capetownensis sp. nov. and Kribbella speibonae sp. nov., isolated from soil.</title>
        <authorList>
            <person name="Curtis S.M."/>
            <person name="Norton I."/>
            <person name="Everest G.J."/>
            <person name="Meyers P.R."/>
        </authorList>
    </citation>
    <scope>NUCLEOTIDE SEQUENCE [LARGE SCALE GENOMIC DNA]</scope>
    <source>
        <strain evidence="3 4">YM53</strain>
    </source>
</reference>
<dbReference type="OrthoDB" id="3830994at2"/>
<evidence type="ECO:0000256" key="1">
    <source>
        <dbReference type="SAM" id="MobiDB-lite"/>
    </source>
</evidence>
<protein>
    <submittedName>
        <fullName evidence="3">Uncharacterized protein</fullName>
    </submittedName>
</protein>
<organism evidence="3 4">
    <name type="scientific">Kribbella capetownensis</name>
    <dbReference type="NCBI Taxonomy" id="1572659"/>
    <lineage>
        <taxon>Bacteria</taxon>
        <taxon>Bacillati</taxon>
        <taxon>Actinomycetota</taxon>
        <taxon>Actinomycetes</taxon>
        <taxon>Propionibacteriales</taxon>
        <taxon>Kribbellaceae</taxon>
        <taxon>Kribbella</taxon>
    </lineage>
</organism>
<dbReference type="AlphaFoldDB" id="A0A4R0JTV0"/>
<accession>A0A4R0JTV0</accession>
<gene>
    <name evidence="3" type="ORF">E0H75_16900</name>
</gene>
<feature type="compositionally biased region" description="Basic and acidic residues" evidence="1">
    <location>
        <begin position="78"/>
        <end position="97"/>
    </location>
</feature>
<sequence length="103" mass="11133">MRIGAGIALIAAGAIIAFAVRDTSDTLNLTALGIIIMLGGAAGIWLSYRLANRRHGHDEVVVIDPEVEKQYNTTPPDRVAEHPIDVTPTHLRDDSANHRGTRN</sequence>
<keyword evidence="2" id="KW-1133">Transmembrane helix</keyword>
<dbReference type="RefSeq" id="WP_131514494.1">
    <property type="nucleotide sequence ID" value="NZ_SJKD01000003.1"/>
</dbReference>
<feature type="region of interest" description="Disordered" evidence="1">
    <location>
        <begin position="66"/>
        <end position="103"/>
    </location>
</feature>
<proteinExistence type="predicted"/>
<evidence type="ECO:0000313" key="3">
    <source>
        <dbReference type="EMBL" id="TCC49977.1"/>
    </source>
</evidence>
<dbReference type="Proteomes" id="UP000293342">
    <property type="component" value="Unassembled WGS sequence"/>
</dbReference>
<name>A0A4R0JTV0_9ACTN</name>